<evidence type="ECO:0000256" key="5">
    <source>
        <dbReference type="ARBA" id="ARBA00022552"/>
    </source>
</evidence>
<evidence type="ECO:0000256" key="7">
    <source>
        <dbReference type="ARBA" id="ARBA00023242"/>
    </source>
</evidence>
<feature type="compositionally biased region" description="Acidic residues" evidence="8">
    <location>
        <begin position="204"/>
        <end position="213"/>
    </location>
</feature>
<dbReference type="GO" id="GO:0005730">
    <property type="term" value="C:nucleolus"/>
    <property type="evidence" value="ECO:0007669"/>
    <property type="project" value="UniProtKB-SubCell"/>
</dbReference>
<proteinExistence type="inferred from homology"/>
<evidence type="ECO:0000313" key="10">
    <source>
        <dbReference type="Proteomes" id="UP000613177"/>
    </source>
</evidence>
<evidence type="ECO:0000256" key="8">
    <source>
        <dbReference type="SAM" id="MobiDB-lite"/>
    </source>
</evidence>
<dbReference type="OrthoDB" id="47732at2759"/>
<dbReference type="GO" id="GO:0000462">
    <property type="term" value="P:maturation of SSU-rRNA from tricistronic rRNA transcript (SSU-rRNA, 5.8S rRNA, LSU-rRNA)"/>
    <property type="evidence" value="ECO:0007669"/>
    <property type="project" value="TreeGrafter"/>
</dbReference>
<reference evidence="9" key="1">
    <citation type="submission" date="2021-01" db="EMBL/GenBank/DDBJ databases">
        <title>Metabolic potential, ecology and presence of endohyphal bacteria is reflected in genomic diversity of Mucoromycotina.</title>
        <authorList>
            <person name="Muszewska A."/>
            <person name="Okrasinska A."/>
            <person name="Steczkiewicz K."/>
            <person name="Drgas O."/>
            <person name="Orlowska M."/>
            <person name="Perlinska-Lenart U."/>
            <person name="Aleksandrzak-Piekarczyk T."/>
            <person name="Szatraj K."/>
            <person name="Zielenkiewicz U."/>
            <person name="Pilsyk S."/>
            <person name="Malc E."/>
            <person name="Mieczkowski P."/>
            <person name="Kruszewska J.S."/>
            <person name="Biernat P."/>
            <person name="Pawlowska J."/>
        </authorList>
    </citation>
    <scope>NUCLEOTIDE SEQUENCE</scope>
    <source>
        <strain evidence="9">WA0000018081</strain>
    </source>
</reference>
<dbReference type="PANTHER" id="PTHR33911">
    <property type="entry name" value="RRNA-PROCESSING PROTEIN EFG1"/>
    <property type="match status" value="1"/>
</dbReference>
<keyword evidence="7" id="KW-0539">Nucleus</keyword>
<evidence type="ECO:0000256" key="1">
    <source>
        <dbReference type="ARBA" id="ARBA00004604"/>
    </source>
</evidence>
<feature type="region of interest" description="Disordered" evidence="8">
    <location>
        <begin position="1"/>
        <end position="23"/>
    </location>
</feature>
<dbReference type="EMBL" id="JAEPRE010000001">
    <property type="protein sequence ID" value="KAG2238040.1"/>
    <property type="molecule type" value="Genomic_DNA"/>
</dbReference>
<evidence type="ECO:0000256" key="3">
    <source>
        <dbReference type="ARBA" id="ARBA00018689"/>
    </source>
</evidence>
<evidence type="ECO:0000256" key="4">
    <source>
        <dbReference type="ARBA" id="ARBA00019827"/>
    </source>
</evidence>
<organism evidence="9 10">
    <name type="scientific">Thamnidium elegans</name>
    <dbReference type="NCBI Taxonomy" id="101142"/>
    <lineage>
        <taxon>Eukaryota</taxon>
        <taxon>Fungi</taxon>
        <taxon>Fungi incertae sedis</taxon>
        <taxon>Mucoromycota</taxon>
        <taxon>Mucoromycotina</taxon>
        <taxon>Mucoromycetes</taxon>
        <taxon>Mucorales</taxon>
        <taxon>Mucorineae</taxon>
        <taxon>Mucoraceae</taxon>
        <taxon>Thamnidium</taxon>
    </lineage>
</organism>
<comment type="similarity">
    <text evidence="2">Belongs to the EFG1 family.</text>
</comment>
<keyword evidence="6" id="KW-0175">Coiled coil</keyword>
<dbReference type="InterPro" id="IPR050786">
    <property type="entry name" value="EFG1_rRNA-proc"/>
</dbReference>
<keyword evidence="5" id="KW-0698">rRNA processing</keyword>
<dbReference type="Proteomes" id="UP000613177">
    <property type="component" value="Unassembled WGS sequence"/>
</dbReference>
<accession>A0A8H7VYJ6</accession>
<feature type="region of interest" description="Disordered" evidence="8">
    <location>
        <begin position="199"/>
        <end position="229"/>
    </location>
</feature>
<sequence length="229" mass="26667">MKTQPQQQYGKPKSTFVRTRNQTEDIPLSASKIKKRIRDVKRTLAKGKNVSAQVITESKRRLRALEFELGERVIDEAERSHATKYHMVKHFERKKLERKVKQAKAALAGESDETKKAGLQDKLDEQEIRLLYVLHYPKTVPYVSLFAEENGDDIKSKIRREGLLNEIKESLLNGDKDLKLLNKKYREIYKQKLINRGDLKPEEPIDEGADVVIEDSKKKEEAEDDFFEK</sequence>
<keyword evidence="10" id="KW-1185">Reference proteome</keyword>
<name>A0A8H7VYJ6_9FUNG</name>
<dbReference type="GO" id="GO:0030688">
    <property type="term" value="C:preribosome, small subunit precursor"/>
    <property type="evidence" value="ECO:0007669"/>
    <property type="project" value="TreeGrafter"/>
</dbReference>
<protein>
    <recommendedName>
        <fullName evidence="3">rRNA-processing protein EFG1</fullName>
    </recommendedName>
    <alternativeName>
        <fullName evidence="4">rRNA-processing protein efg1</fullName>
    </alternativeName>
</protein>
<dbReference type="Pfam" id="PF10153">
    <property type="entry name" value="Efg1"/>
    <property type="match status" value="1"/>
</dbReference>
<evidence type="ECO:0000256" key="6">
    <source>
        <dbReference type="ARBA" id="ARBA00023054"/>
    </source>
</evidence>
<dbReference type="PANTHER" id="PTHR33911:SF1">
    <property type="entry name" value="RRNA-PROCESSING PROTEIN EFG1"/>
    <property type="match status" value="1"/>
</dbReference>
<dbReference type="InterPro" id="IPR019310">
    <property type="entry name" value="Efg1"/>
</dbReference>
<gene>
    <name evidence="9" type="ORF">INT48_002607</name>
</gene>
<comment type="caution">
    <text evidence="9">The sequence shown here is derived from an EMBL/GenBank/DDBJ whole genome shotgun (WGS) entry which is preliminary data.</text>
</comment>
<comment type="subcellular location">
    <subcellularLocation>
        <location evidence="1">Nucleus</location>
        <location evidence="1">Nucleolus</location>
    </subcellularLocation>
</comment>
<evidence type="ECO:0000313" key="9">
    <source>
        <dbReference type="EMBL" id="KAG2238040.1"/>
    </source>
</evidence>
<evidence type="ECO:0000256" key="2">
    <source>
        <dbReference type="ARBA" id="ARBA00006916"/>
    </source>
</evidence>
<dbReference type="AlphaFoldDB" id="A0A8H7VYJ6"/>